<dbReference type="AlphaFoldDB" id="A0AAV0NV12"/>
<feature type="compositionally biased region" description="Pro residues" evidence="1">
    <location>
        <begin position="1"/>
        <end position="10"/>
    </location>
</feature>
<proteinExistence type="predicted"/>
<feature type="region of interest" description="Disordered" evidence="1">
    <location>
        <begin position="1"/>
        <end position="144"/>
    </location>
</feature>
<comment type="caution">
    <text evidence="2">The sequence shown here is derived from an EMBL/GenBank/DDBJ whole genome shotgun (WGS) entry which is preliminary data.</text>
</comment>
<feature type="compositionally biased region" description="Low complexity" evidence="1">
    <location>
        <begin position="26"/>
        <end position="53"/>
    </location>
</feature>
<reference evidence="2" key="1">
    <citation type="submission" date="2022-08" db="EMBL/GenBank/DDBJ databases">
        <authorList>
            <person name="Gutierrez-Valencia J."/>
        </authorList>
    </citation>
    <scope>NUCLEOTIDE SEQUENCE</scope>
</reference>
<evidence type="ECO:0000313" key="2">
    <source>
        <dbReference type="EMBL" id="CAI0462380.1"/>
    </source>
</evidence>
<keyword evidence="3" id="KW-1185">Reference proteome</keyword>
<gene>
    <name evidence="2" type="ORF">LITE_LOCUS35336</name>
</gene>
<feature type="compositionally biased region" description="Basic and acidic residues" evidence="1">
    <location>
        <begin position="74"/>
        <end position="101"/>
    </location>
</feature>
<feature type="compositionally biased region" description="Low complexity" evidence="1">
    <location>
        <begin position="60"/>
        <end position="72"/>
    </location>
</feature>
<dbReference type="EMBL" id="CAMGYJ010000008">
    <property type="protein sequence ID" value="CAI0462380.1"/>
    <property type="molecule type" value="Genomic_DNA"/>
</dbReference>
<organism evidence="2 3">
    <name type="scientific">Linum tenue</name>
    <dbReference type="NCBI Taxonomy" id="586396"/>
    <lineage>
        <taxon>Eukaryota</taxon>
        <taxon>Viridiplantae</taxon>
        <taxon>Streptophyta</taxon>
        <taxon>Embryophyta</taxon>
        <taxon>Tracheophyta</taxon>
        <taxon>Spermatophyta</taxon>
        <taxon>Magnoliopsida</taxon>
        <taxon>eudicotyledons</taxon>
        <taxon>Gunneridae</taxon>
        <taxon>Pentapetalae</taxon>
        <taxon>rosids</taxon>
        <taxon>fabids</taxon>
        <taxon>Malpighiales</taxon>
        <taxon>Linaceae</taxon>
        <taxon>Linum</taxon>
    </lineage>
</organism>
<sequence length="144" mass="15728">MGTPALIPPDPRPRPARHRSPPPRLPRATAAASTTTTTTAAETSTSPPQASASARRRRPPAGTAGPRGAVAAEDQNHDVVRRRVLRDLLDRDLPRRTDRPRGLPRLPAAQPAVRGLRRDAERGVPRRRVPAQRRRLGAGEFHEP</sequence>
<feature type="compositionally biased region" description="Basic residues" evidence="1">
    <location>
        <begin position="125"/>
        <end position="136"/>
    </location>
</feature>
<name>A0AAV0NV12_9ROSI</name>
<accession>A0AAV0NV12</accession>
<evidence type="ECO:0000313" key="3">
    <source>
        <dbReference type="Proteomes" id="UP001154282"/>
    </source>
</evidence>
<dbReference type="Proteomes" id="UP001154282">
    <property type="component" value="Unassembled WGS sequence"/>
</dbReference>
<evidence type="ECO:0000256" key="1">
    <source>
        <dbReference type="SAM" id="MobiDB-lite"/>
    </source>
</evidence>
<protein>
    <submittedName>
        <fullName evidence="2">Uncharacterized protein</fullName>
    </submittedName>
</protein>